<evidence type="ECO:0000256" key="1">
    <source>
        <dbReference type="SAM" id="MobiDB-lite"/>
    </source>
</evidence>
<reference evidence="4" key="1">
    <citation type="submission" date="2016-10" db="EMBL/GenBank/DDBJ databases">
        <authorList>
            <person name="Varghese N."/>
            <person name="Submissions S."/>
        </authorList>
    </citation>
    <scope>NUCLEOTIDE SEQUENCE [LARGE SCALE GENOMIC DNA]</scope>
    <source>
        <strain evidence="4">DSM 44544</strain>
    </source>
</reference>
<dbReference type="Pfam" id="PF17765">
    <property type="entry name" value="MLTR_LBD"/>
    <property type="match status" value="1"/>
</dbReference>
<evidence type="ECO:0000313" key="3">
    <source>
        <dbReference type="EMBL" id="SEB40868.1"/>
    </source>
</evidence>
<dbReference type="Proteomes" id="UP000199622">
    <property type="component" value="Unassembled WGS sequence"/>
</dbReference>
<evidence type="ECO:0000259" key="2">
    <source>
        <dbReference type="PROSITE" id="PS50943"/>
    </source>
</evidence>
<dbReference type="InterPro" id="IPR001387">
    <property type="entry name" value="Cro/C1-type_HTH"/>
</dbReference>
<dbReference type="GO" id="GO:0003677">
    <property type="term" value="F:DNA binding"/>
    <property type="evidence" value="ECO:0007669"/>
    <property type="project" value="InterPro"/>
</dbReference>
<protein>
    <submittedName>
        <fullName evidence="3">Helix-turn-helix domain-containing protein</fullName>
    </submittedName>
</protein>
<proteinExistence type="predicted"/>
<dbReference type="SUPFAM" id="SSF47413">
    <property type="entry name" value="lambda repressor-like DNA-binding domains"/>
    <property type="match status" value="1"/>
</dbReference>
<dbReference type="AlphaFoldDB" id="A0A1H4J5E2"/>
<dbReference type="SMART" id="SM00530">
    <property type="entry name" value="HTH_XRE"/>
    <property type="match status" value="1"/>
</dbReference>
<organism evidence="3 4">
    <name type="scientific">Amycolatopsis tolypomycina</name>
    <dbReference type="NCBI Taxonomy" id="208445"/>
    <lineage>
        <taxon>Bacteria</taxon>
        <taxon>Bacillati</taxon>
        <taxon>Actinomycetota</taxon>
        <taxon>Actinomycetes</taxon>
        <taxon>Pseudonocardiales</taxon>
        <taxon>Pseudonocardiaceae</taxon>
        <taxon>Amycolatopsis</taxon>
    </lineage>
</organism>
<dbReference type="Gene3D" id="3.30.450.180">
    <property type="match status" value="1"/>
</dbReference>
<dbReference type="Gene3D" id="1.10.260.40">
    <property type="entry name" value="lambda repressor-like DNA-binding domains"/>
    <property type="match status" value="1"/>
</dbReference>
<dbReference type="Pfam" id="PF13560">
    <property type="entry name" value="HTH_31"/>
    <property type="match status" value="1"/>
</dbReference>
<keyword evidence="4" id="KW-1185">Reference proteome</keyword>
<evidence type="ECO:0000313" key="4">
    <source>
        <dbReference type="Proteomes" id="UP000199622"/>
    </source>
</evidence>
<dbReference type="InterPro" id="IPR041413">
    <property type="entry name" value="MLTR_LBD"/>
</dbReference>
<dbReference type="EMBL" id="FNSO01000003">
    <property type="protein sequence ID" value="SEB40868.1"/>
    <property type="molecule type" value="Genomic_DNA"/>
</dbReference>
<accession>A0A1H4J5E2</accession>
<gene>
    <name evidence="3" type="ORF">SAMN04489727_1485</name>
</gene>
<sequence length="321" mass="36076">MNSATPSHLGAFLKARRAQLAPGDCGLPGTDSARRVAGLRREEVAQLAAISVDYYTRLEQGRVRASASVLATLVRALRLDDDQERYLYELAGRGDDRPRRRRAPQRVRPAMRRLLGQLTHTPALVLGKHLDVLDWNPAAVALYVDFATLARRNYVHLLFTHPVFRELHRNWQHDAREAVAALRMEADPEDPELARLVGELSVRDADFRTWWAEHRVSNAGYGTKHYRHHLVGDLTLDCDTWASSDGSGQRLMVLTAEAGSPVARRPADPDVVERRRKRVSPAGKRRPAGLSRHGRGVHRPLGTTTRPRRLFPAACDVAYLR</sequence>
<dbReference type="PROSITE" id="PS50943">
    <property type="entry name" value="HTH_CROC1"/>
    <property type="match status" value="1"/>
</dbReference>
<dbReference type="PANTHER" id="PTHR35010:SF2">
    <property type="entry name" value="BLL4672 PROTEIN"/>
    <property type="match status" value="1"/>
</dbReference>
<feature type="domain" description="HTH cro/C1-type" evidence="2">
    <location>
        <begin position="33"/>
        <end position="83"/>
    </location>
</feature>
<dbReference type="PANTHER" id="PTHR35010">
    <property type="entry name" value="BLL4672 PROTEIN-RELATED"/>
    <property type="match status" value="1"/>
</dbReference>
<name>A0A1H4J5E2_9PSEU</name>
<feature type="region of interest" description="Disordered" evidence="1">
    <location>
        <begin position="262"/>
        <end position="306"/>
    </location>
</feature>
<dbReference type="CDD" id="cd00093">
    <property type="entry name" value="HTH_XRE"/>
    <property type="match status" value="1"/>
</dbReference>
<dbReference type="InterPro" id="IPR010982">
    <property type="entry name" value="Lambda_DNA-bd_dom_sf"/>
</dbReference>
<dbReference type="STRING" id="208445.SAMN04489727_1485"/>
<feature type="compositionally biased region" description="Basic residues" evidence="1">
    <location>
        <begin position="274"/>
        <end position="298"/>
    </location>
</feature>
<dbReference type="RefSeq" id="WP_244170077.1">
    <property type="nucleotide sequence ID" value="NZ_FNSO01000003.1"/>
</dbReference>